<keyword evidence="2" id="KW-0479">Metal-binding</keyword>
<sequence>MKIPLNMPRYFLLLIPALVATLAMAAPTKPNIVYIVIDNVEFEHMGKAYGGDKVTPAMDSIAEDGALMQRMYVPTPLCIPSRYSILAGRYPERCTEEDYLKEYPKGDETWGVDVALETDLPNLPKTLQTAGYTTAFVGKFHNSRNKDLVIRSELNGKHITDPEVTPVLEKYNDRLIQHIQSCGFDWVGAAGFGNGLVGSANGVDTDDVHHNLEWEIDHALQFLKQQQEQDSPFFLYLSTKLFHLPVNTEEDFLSDYSKVGRYTERGLLEKAPEVPMPSRKEIVEIARKDSGDERDAIAMRVLDFGIQAVLDQVEAMGIDDNTIIVFISDNAQMGKSTVYEGGIRVPSAIKWPKVIQPGTQLTEIVSTLDIATTLIDVAGATPPAEMKADGHSFLPVLEKGAAAEWKNVFMAEYNCAKAIVTPRWKYVAVRYTEDQWQKIREEEARQPSAPDFNNENRMRKWKKWTQPELSENQLPYAFNIYRYWTQHDMNHIKRAGQYPYIFDLDQLYDLENDPNEQKNLAKDPAYAEQLDQMKALMHREVAKMDRPFGEFGTINQ</sequence>
<evidence type="ECO:0000313" key="8">
    <source>
        <dbReference type="Proteomes" id="UP001225316"/>
    </source>
</evidence>
<keyword evidence="3" id="KW-0378">Hydrolase</keyword>
<proteinExistence type="inferred from homology"/>
<dbReference type="PANTHER" id="PTHR42693:SF33">
    <property type="entry name" value="ARYLSULFATASE"/>
    <property type="match status" value="1"/>
</dbReference>
<name>A0ABU1AZR2_9BACT</name>
<dbReference type="Pfam" id="PF00884">
    <property type="entry name" value="Sulfatase"/>
    <property type="match status" value="1"/>
</dbReference>
<evidence type="ECO:0000256" key="4">
    <source>
        <dbReference type="ARBA" id="ARBA00022837"/>
    </source>
</evidence>
<feature type="domain" description="Sulfatase N-terminal" evidence="6">
    <location>
        <begin position="30"/>
        <end position="380"/>
    </location>
</feature>
<keyword evidence="5" id="KW-0732">Signal</keyword>
<keyword evidence="4" id="KW-0106">Calcium</keyword>
<dbReference type="PANTHER" id="PTHR42693">
    <property type="entry name" value="ARYLSULFATASE FAMILY MEMBER"/>
    <property type="match status" value="1"/>
</dbReference>
<dbReference type="InterPro" id="IPR017850">
    <property type="entry name" value="Alkaline_phosphatase_core_sf"/>
</dbReference>
<dbReference type="InterPro" id="IPR000917">
    <property type="entry name" value="Sulfatase_N"/>
</dbReference>
<feature type="signal peptide" evidence="5">
    <location>
        <begin position="1"/>
        <end position="25"/>
    </location>
</feature>
<evidence type="ECO:0000256" key="1">
    <source>
        <dbReference type="ARBA" id="ARBA00008779"/>
    </source>
</evidence>
<evidence type="ECO:0000313" key="7">
    <source>
        <dbReference type="EMBL" id="MDQ8209639.1"/>
    </source>
</evidence>
<reference evidence="7 8" key="1">
    <citation type="submission" date="2023-04" db="EMBL/GenBank/DDBJ databases">
        <title>A novel bacteria isolated from coastal sediment.</title>
        <authorList>
            <person name="Liu X.-J."/>
            <person name="Du Z.-J."/>
        </authorList>
    </citation>
    <scope>NUCLEOTIDE SEQUENCE [LARGE SCALE GENOMIC DNA]</scope>
    <source>
        <strain evidence="7 8">SDUM461003</strain>
    </source>
</reference>
<dbReference type="InterPro" id="IPR050738">
    <property type="entry name" value="Sulfatase"/>
</dbReference>
<dbReference type="Proteomes" id="UP001225316">
    <property type="component" value="Unassembled WGS sequence"/>
</dbReference>
<protein>
    <submittedName>
        <fullName evidence="7">Sulfatase-like hydrolase/transferase</fullName>
    </submittedName>
</protein>
<dbReference type="Gene3D" id="3.40.720.10">
    <property type="entry name" value="Alkaline Phosphatase, subunit A"/>
    <property type="match status" value="2"/>
</dbReference>
<dbReference type="PROSITE" id="PS00149">
    <property type="entry name" value="SULFATASE_2"/>
    <property type="match status" value="1"/>
</dbReference>
<comment type="caution">
    <text evidence="7">The sequence shown here is derived from an EMBL/GenBank/DDBJ whole genome shotgun (WGS) entry which is preliminary data.</text>
</comment>
<gene>
    <name evidence="7" type="ORF">QEH52_19120</name>
</gene>
<evidence type="ECO:0000259" key="6">
    <source>
        <dbReference type="Pfam" id="PF00884"/>
    </source>
</evidence>
<feature type="chain" id="PRO_5046431865" evidence="5">
    <location>
        <begin position="26"/>
        <end position="556"/>
    </location>
</feature>
<evidence type="ECO:0000256" key="2">
    <source>
        <dbReference type="ARBA" id="ARBA00022723"/>
    </source>
</evidence>
<keyword evidence="8" id="KW-1185">Reference proteome</keyword>
<evidence type="ECO:0000256" key="3">
    <source>
        <dbReference type="ARBA" id="ARBA00022801"/>
    </source>
</evidence>
<dbReference type="SUPFAM" id="SSF53649">
    <property type="entry name" value="Alkaline phosphatase-like"/>
    <property type="match status" value="1"/>
</dbReference>
<organism evidence="7 8">
    <name type="scientific">Thalassobacterium maritimum</name>
    <dbReference type="NCBI Taxonomy" id="3041265"/>
    <lineage>
        <taxon>Bacteria</taxon>
        <taxon>Pseudomonadati</taxon>
        <taxon>Verrucomicrobiota</taxon>
        <taxon>Opitutia</taxon>
        <taxon>Puniceicoccales</taxon>
        <taxon>Coraliomargaritaceae</taxon>
        <taxon>Thalassobacterium</taxon>
    </lineage>
</organism>
<dbReference type="EMBL" id="JARXHW010000101">
    <property type="protein sequence ID" value="MDQ8209639.1"/>
    <property type="molecule type" value="Genomic_DNA"/>
</dbReference>
<evidence type="ECO:0000256" key="5">
    <source>
        <dbReference type="SAM" id="SignalP"/>
    </source>
</evidence>
<comment type="similarity">
    <text evidence="1">Belongs to the sulfatase family.</text>
</comment>
<dbReference type="RefSeq" id="WP_308952557.1">
    <property type="nucleotide sequence ID" value="NZ_JARXHW010000101.1"/>
</dbReference>
<accession>A0ABU1AZR2</accession>
<dbReference type="InterPro" id="IPR024607">
    <property type="entry name" value="Sulfatase_CS"/>
</dbReference>